<keyword evidence="2" id="KW-1133">Transmembrane helix</keyword>
<feature type="region of interest" description="Disordered" evidence="1">
    <location>
        <begin position="404"/>
        <end position="423"/>
    </location>
</feature>
<evidence type="ECO:0000256" key="2">
    <source>
        <dbReference type="SAM" id="Phobius"/>
    </source>
</evidence>
<keyword evidence="2" id="KW-0812">Transmembrane</keyword>
<dbReference type="Proteomes" id="UP000620633">
    <property type="component" value="Unassembled WGS sequence"/>
</dbReference>
<evidence type="ECO:0000313" key="4">
    <source>
        <dbReference type="Proteomes" id="UP000620633"/>
    </source>
</evidence>
<dbReference type="EMBL" id="BMQO01000024">
    <property type="protein sequence ID" value="GGS39166.1"/>
    <property type="molecule type" value="Genomic_DNA"/>
</dbReference>
<comment type="caution">
    <text evidence="3">The sequence shown here is derived from an EMBL/GenBank/DDBJ whole genome shotgun (WGS) entry which is preliminary data.</text>
</comment>
<dbReference type="InterPro" id="IPR016024">
    <property type="entry name" value="ARM-type_fold"/>
</dbReference>
<evidence type="ECO:0000256" key="1">
    <source>
        <dbReference type="SAM" id="MobiDB-lite"/>
    </source>
</evidence>
<dbReference type="Pfam" id="PF13646">
    <property type="entry name" value="HEAT_2"/>
    <property type="match status" value="1"/>
</dbReference>
<sequence length="423" mass="45708">MAAPRSADVQPMWRQFQLLPFTGMALGISVTLTLTMVVFTYLLFLNLFAQSFSRSLVIVLGVLVVVSLTTVLLTVTQLTYVTVTARQDRDVDAQRAAWQTRFDRFLAGGEVPQHLSALAQDELLQRREAQADHPDSARLAALYAGLGLRERDEALALRHRNGTTRALALERLVLLRDDRTLPVFLTLLRDARGSLRNLALLGAARALSVPGAPIPPDLTGVLTSGAFSTQQVREALCLIGPPAEPLVRHMAADARDRWRELAVDAATLLDPQRYADLADTLLRDPTPGVRAGALRLYAGGAPLHPGMHALVLAQAQDPAWAVRAMSAQAMRAFAQPPTVVLWRLLGDPNWWVRQHAAQTLARSEAGRAVLGRAVTEHPDRFARDMARTVTAELTVAANLTVPAGPSAPGVPLPVEPAGAAARA</sequence>
<evidence type="ECO:0000313" key="3">
    <source>
        <dbReference type="EMBL" id="GGS39166.1"/>
    </source>
</evidence>
<feature type="transmembrane region" description="Helical" evidence="2">
    <location>
        <begin position="20"/>
        <end position="44"/>
    </location>
</feature>
<protein>
    <recommendedName>
        <fullName evidence="5">HEAT repeat domain-containing protein</fullName>
    </recommendedName>
</protein>
<dbReference type="Gene3D" id="1.25.10.10">
    <property type="entry name" value="Leucine-rich Repeat Variant"/>
    <property type="match status" value="1"/>
</dbReference>
<feature type="transmembrane region" description="Helical" evidence="2">
    <location>
        <begin position="56"/>
        <end position="80"/>
    </location>
</feature>
<keyword evidence="2" id="KW-0472">Membrane</keyword>
<dbReference type="RefSeq" id="WP_189103629.1">
    <property type="nucleotide sequence ID" value="NZ_BMQO01000024.1"/>
</dbReference>
<gene>
    <name evidence="3" type="ORF">GCM10008961_33280</name>
</gene>
<evidence type="ECO:0008006" key="5">
    <source>
        <dbReference type="Google" id="ProtNLM"/>
    </source>
</evidence>
<dbReference type="SUPFAM" id="SSF48371">
    <property type="entry name" value="ARM repeat"/>
    <property type="match status" value="1"/>
</dbReference>
<accession>A0ABQ2SSL6</accession>
<name>A0ABQ2SSL6_9DEIO</name>
<dbReference type="InterPro" id="IPR011989">
    <property type="entry name" value="ARM-like"/>
</dbReference>
<proteinExistence type="predicted"/>
<keyword evidence="4" id="KW-1185">Reference proteome</keyword>
<organism evidence="3 4">
    <name type="scientific">Deinococcus knuensis</name>
    <dbReference type="NCBI Taxonomy" id="1837380"/>
    <lineage>
        <taxon>Bacteria</taxon>
        <taxon>Thermotogati</taxon>
        <taxon>Deinococcota</taxon>
        <taxon>Deinococci</taxon>
        <taxon>Deinococcales</taxon>
        <taxon>Deinococcaceae</taxon>
        <taxon>Deinococcus</taxon>
    </lineage>
</organism>
<reference evidence="4" key="1">
    <citation type="journal article" date="2019" name="Int. J. Syst. Evol. Microbiol.">
        <title>The Global Catalogue of Microorganisms (GCM) 10K type strain sequencing project: providing services to taxonomists for standard genome sequencing and annotation.</title>
        <authorList>
            <consortium name="The Broad Institute Genomics Platform"/>
            <consortium name="The Broad Institute Genome Sequencing Center for Infectious Disease"/>
            <person name="Wu L."/>
            <person name="Ma J."/>
        </authorList>
    </citation>
    <scope>NUCLEOTIDE SEQUENCE [LARGE SCALE GENOMIC DNA]</scope>
    <source>
        <strain evidence="4">JCM 31406</strain>
    </source>
</reference>